<comment type="caution">
    <text evidence="1">The sequence shown here is derived from an EMBL/GenBank/DDBJ whole genome shotgun (WGS) entry which is preliminary data.</text>
</comment>
<evidence type="ECO:0000313" key="2">
    <source>
        <dbReference type="Proteomes" id="UP000499080"/>
    </source>
</evidence>
<sequence length="322" mass="36642">MAIQNSSLLPSYVNEVVKIVEDETLVRSNLKSVSDVYSWIEEYGRTSDTKWNLRSSRPSGTRLVCWEVAIIISNHYLLEDKSDVRFACPIRTLQSYNGALLEYRMPICVGDIEKERHVTRFEAFCDLENNPSTTLALNVPLNPPIHRPEQLAWDSRNEELCEDIALEKIEFAGSTEDSNDVGKLNVAYSSYFPPGYLIKNRYPGNIIGVSRLTESNYSPKLPCEIWNSSDSNNFSNEFNTVAQQTGESSQIPTHEECSKNASALHAFLLKQSRVTISKKVFIYTNKKCQRKFANKLAFIAHMQKHDERISTSKSKLRALCVQ</sequence>
<accession>A0A4Y1ZQA3</accession>
<dbReference type="AlphaFoldDB" id="A0A4Y1ZQA3"/>
<name>A0A4Y1ZQA3_ARAVE</name>
<gene>
    <name evidence="1" type="ORF">AVEN_29839_1</name>
</gene>
<protein>
    <submittedName>
        <fullName evidence="1">Uncharacterized protein</fullName>
    </submittedName>
</protein>
<evidence type="ECO:0000313" key="1">
    <source>
        <dbReference type="EMBL" id="GBL61720.1"/>
    </source>
</evidence>
<proteinExistence type="predicted"/>
<dbReference type="Proteomes" id="UP000499080">
    <property type="component" value="Unassembled WGS sequence"/>
</dbReference>
<organism evidence="1 2">
    <name type="scientific">Araneus ventricosus</name>
    <name type="common">Orbweaver spider</name>
    <name type="synonym">Epeira ventricosa</name>
    <dbReference type="NCBI Taxonomy" id="182803"/>
    <lineage>
        <taxon>Eukaryota</taxon>
        <taxon>Metazoa</taxon>
        <taxon>Ecdysozoa</taxon>
        <taxon>Arthropoda</taxon>
        <taxon>Chelicerata</taxon>
        <taxon>Arachnida</taxon>
        <taxon>Araneae</taxon>
        <taxon>Araneomorphae</taxon>
        <taxon>Entelegynae</taxon>
        <taxon>Araneoidea</taxon>
        <taxon>Araneidae</taxon>
        <taxon>Araneus</taxon>
    </lineage>
</organism>
<reference evidence="1 2" key="1">
    <citation type="journal article" date="2019" name="Sci. Rep.">
        <title>Orb-weaving spider Araneus ventricosus genome elucidates the spidroin gene catalogue.</title>
        <authorList>
            <person name="Kono N."/>
            <person name="Nakamura H."/>
            <person name="Ohtoshi R."/>
            <person name="Moran D.A.P."/>
            <person name="Shinohara A."/>
            <person name="Yoshida Y."/>
            <person name="Fujiwara M."/>
            <person name="Mori M."/>
            <person name="Tomita M."/>
            <person name="Arakawa K."/>
        </authorList>
    </citation>
    <scope>NUCLEOTIDE SEQUENCE [LARGE SCALE GENOMIC DNA]</scope>
</reference>
<dbReference type="EMBL" id="BGPR01152020">
    <property type="protein sequence ID" value="GBL61720.1"/>
    <property type="molecule type" value="Genomic_DNA"/>
</dbReference>
<dbReference type="OrthoDB" id="8300209at2759"/>
<keyword evidence="2" id="KW-1185">Reference proteome</keyword>